<feature type="region of interest" description="Disordered" evidence="1">
    <location>
        <begin position="289"/>
        <end position="312"/>
    </location>
</feature>
<feature type="region of interest" description="Disordered" evidence="1">
    <location>
        <begin position="212"/>
        <end position="244"/>
    </location>
</feature>
<name>A0ABP1FPI0_9CHLO</name>
<feature type="region of interest" description="Disordered" evidence="1">
    <location>
        <begin position="16"/>
        <end position="37"/>
    </location>
</feature>
<dbReference type="Pfam" id="PF04720">
    <property type="entry name" value="PDDEXK_6"/>
    <property type="match status" value="1"/>
</dbReference>
<feature type="region of interest" description="Disordered" evidence="1">
    <location>
        <begin position="346"/>
        <end position="367"/>
    </location>
</feature>
<dbReference type="InterPro" id="IPR006502">
    <property type="entry name" value="PDDEXK-like"/>
</dbReference>
<protein>
    <submittedName>
        <fullName evidence="2">G1903 protein</fullName>
    </submittedName>
</protein>
<comment type="caution">
    <text evidence="2">The sequence shown here is derived from an EMBL/GenBank/DDBJ whole genome shotgun (WGS) entry which is preliminary data.</text>
</comment>
<evidence type="ECO:0000313" key="2">
    <source>
        <dbReference type="EMBL" id="CAL5219967.1"/>
    </source>
</evidence>
<organism evidence="2 3">
    <name type="scientific">Coccomyxa viridis</name>
    <dbReference type="NCBI Taxonomy" id="1274662"/>
    <lineage>
        <taxon>Eukaryota</taxon>
        <taxon>Viridiplantae</taxon>
        <taxon>Chlorophyta</taxon>
        <taxon>core chlorophytes</taxon>
        <taxon>Trebouxiophyceae</taxon>
        <taxon>Trebouxiophyceae incertae sedis</taxon>
        <taxon>Coccomyxaceae</taxon>
        <taxon>Coccomyxa</taxon>
    </lineage>
</organism>
<accession>A0ABP1FPI0</accession>
<keyword evidence="3" id="KW-1185">Reference proteome</keyword>
<sequence length="398" mass="43425">MKVYTMRDLNPMQFFRGPAPEAKPDASQVSKTGMAGQAKPMTKVPSLLFDIEMEESQGSQTAEPGLQEILERLGNLLQGWSRPEKQLMQLVMRLSEDASRRGQDLEADSLAEMLVQKGHTVTVRTALGGGGGCECLRNLRHVFLSVRIQDAGEAYLVDPKFKEQFEIAHPTERYVELLDAVPAFFVGTEHRLVTLVELLCSEMSAAFQTTGTTLPPWRQAPSMMSKWRPRRSTDDERRSSLCKPRQVSGLGISVSVKADAGNSPALPAPLATPARRPSLLGRLGCETPSRQVVPTRSPLEPEAANSRNRANASRTAASLLAVQLERPCKAGAQPVGPHKIGLKAVTEEEDDSPTSVLQPDEDMPPSSLKRWQLRRGLSTADATAMLYSGTRSLVTGGM</sequence>
<reference evidence="2 3" key="1">
    <citation type="submission" date="2024-06" db="EMBL/GenBank/DDBJ databases">
        <authorList>
            <person name="Kraege A."/>
            <person name="Thomma B."/>
        </authorList>
    </citation>
    <scope>NUCLEOTIDE SEQUENCE [LARGE SCALE GENOMIC DNA]</scope>
</reference>
<proteinExistence type="predicted"/>
<dbReference type="PANTHER" id="PTHR31579:SF1">
    <property type="entry name" value="OS03G0796600 PROTEIN"/>
    <property type="match status" value="1"/>
</dbReference>
<feature type="compositionally biased region" description="Low complexity" evidence="1">
    <location>
        <begin position="303"/>
        <end position="312"/>
    </location>
</feature>
<evidence type="ECO:0000313" key="3">
    <source>
        <dbReference type="Proteomes" id="UP001497392"/>
    </source>
</evidence>
<dbReference type="PANTHER" id="PTHR31579">
    <property type="entry name" value="OS03G0796600 PROTEIN"/>
    <property type="match status" value="1"/>
</dbReference>
<evidence type="ECO:0000256" key="1">
    <source>
        <dbReference type="SAM" id="MobiDB-lite"/>
    </source>
</evidence>
<gene>
    <name evidence="2" type="primary">g1903</name>
    <name evidence="2" type="ORF">VP750_LOCUS1626</name>
</gene>
<dbReference type="Proteomes" id="UP001497392">
    <property type="component" value="Unassembled WGS sequence"/>
</dbReference>
<dbReference type="EMBL" id="CAXHTA020000002">
    <property type="protein sequence ID" value="CAL5219967.1"/>
    <property type="molecule type" value="Genomic_DNA"/>
</dbReference>